<dbReference type="SUPFAM" id="SSF109854">
    <property type="entry name" value="DinB/YfiT-like putative metalloenzymes"/>
    <property type="match status" value="1"/>
</dbReference>
<name>A0ABP6Q883_9ACTN</name>
<reference evidence="3" key="1">
    <citation type="journal article" date="2019" name="Int. J. Syst. Evol. Microbiol.">
        <title>The Global Catalogue of Microorganisms (GCM) 10K type strain sequencing project: providing services to taxonomists for standard genome sequencing and annotation.</title>
        <authorList>
            <consortium name="The Broad Institute Genomics Platform"/>
            <consortium name="The Broad Institute Genome Sequencing Center for Infectious Disease"/>
            <person name="Wu L."/>
            <person name="Ma J."/>
        </authorList>
    </citation>
    <scope>NUCLEOTIDE SEQUENCE [LARGE SCALE GENOMIC DNA]</scope>
    <source>
        <strain evidence="3">JCM 9377</strain>
    </source>
</reference>
<dbReference type="Pfam" id="PF11716">
    <property type="entry name" value="MDMPI_N"/>
    <property type="match status" value="1"/>
</dbReference>
<dbReference type="InterPro" id="IPR017517">
    <property type="entry name" value="Maleyloyr_isom"/>
</dbReference>
<dbReference type="InterPro" id="IPR017520">
    <property type="entry name" value="CHP03086"/>
</dbReference>
<organism evidence="2 3">
    <name type="scientific">Actinocorallia longicatena</name>
    <dbReference type="NCBI Taxonomy" id="111803"/>
    <lineage>
        <taxon>Bacteria</taxon>
        <taxon>Bacillati</taxon>
        <taxon>Actinomycetota</taxon>
        <taxon>Actinomycetes</taxon>
        <taxon>Streptosporangiales</taxon>
        <taxon>Thermomonosporaceae</taxon>
        <taxon>Actinocorallia</taxon>
    </lineage>
</organism>
<dbReference type="NCBIfam" id="TIGR03083">
    <property type="entry name" value="maleylpyruvate isomerase family mycothiol-dependent enzyme"/>
    <property type="match status" value="1"/>
</dbReference>
<evidence type="ECO:0000259" key="1">
    <source>
        <dbReference type="Pfam" id="PF11716"/>
    </source>
</evidence>
<proteinExistence type="predicted"/>
<dbReference type="Gene3D" id="1.20.120.450">
    <property type="entry name" value="dinb family like domain"/>
    <property type="match status" value="1"/>
</dbReference>
<dbReference type="EMBL" id="BAAAUV010000006">
    <property type="protein sequence ID" value="GAA3210998.1"/>
    <property type="molecule type" value="Genomic_DNA"/>
</dbReference>
<dbReference type="InterPro" id="IPR034660">
    <property type="entry name" value="DinB/YfiT-like"/>
</dbReference>
<comment type="caution">
    <text evidence="2">The sequence shown here is derived from an EMBL/GenBank/DDBJ whole genome shotgun (WGS) entry which is preliminary data.</text>
</comment>
<sequence>MDLNDLHRRSLEDLGAFVFAAKPADLAAPTPCAGWDLRALIGHLVAENRGFASAIGGPGDWTDDRLGDDPAETFAETAREVVGVFTDLERQWSVREFGTFPGKIAIRMHFIDNVAHSWDVARALDLPWSPEAGLAEAALTTVLAFPLSRGPGEAFAAEVDLPAGASAADRFLAYTGRDPR</sequence>
<dbReference type="RefSeq" id="WP_344827969.1">
    <property type="nucleotide sequence ID" value="NZ_BAAAUV010000006.1"/>
</dbReference>
<keyword evidence="3" id="KW-1185">Reference proteome</keyword>
<dbReference type="NCBIfam" id="TIGR03086">
    <property type="entry name" value="TIGR03086 family metal-binding protein"/>
    <property type="match status" value="1"/>
</dbReference>
<protein>
    <submittedName>
        <fullName evidence="2">TIGR03086 family metal-binding protein</fullName>
    </submittedName>
</protein>
<gene>
    <name evidence="2" type="ORF">GCM10010468_29350</name>
</gene>
<feature type="domain" description="Mycothiol-dependent maleylpyruvate isomerase metal-binding" evidence="1">
    <location>
        <begin position="8"/>
        <end position="121"/>
    </location>
</feature>
<dbReference type="InterPro" id="IPR024344">
    <property type="entry name" value="MDMPI_metal-binding"/>
</dbReference>
<evidence type="ECO:0000313" key="3">
    <source>
        <dbReference type="Proteomes" id="UP001501237"/>
    </source>
</evidence>
<accession>A0ABP6Q883</accession>
<evidence type="ECO:0000313" key="2">
    <source>
        <dbReference type="EMBL" id="GAA3210998.1"/>
    </source>
</evidence>
<dbReference type="Proteomes" id="UP001501237">
    <property type="component" value="Unassembled WGS sequence"/>
</dbReference>